<proteinExistence type="predicted"/>
<dbReference type="STRING" id="1635173.WH52_11200"/>
<dbReference type="Proteomes" id="UP000194221">
    <property type="component" value="Unassembled WGS sequence"/>
</dbReference>
<evidence type="ECO:0000256" key="1">
    <source>
        <dbReference type="SAM" id="Phobius"/>
    </source>
</evidence>
<organism evidence="2 3">
    <name type="scientific">Tenacibaculum holothuriorum</name>
    <dbReference type="NCBI Taxonomy" id="1635173"/>
    <lineage>
        <taxon>Bacteria</taxon>
        <taxon>Pseudomonadati</taxon>
        <taxon>Bacteroidota</taxon>
        <taxon>Flavobacteriia</taxon>
        <taxon>Flavobacteriales</taxon>
        <taxon>Flavobacteriaceae</taxon>
        <taxon>Tenacibaculum</taxon>
    </lineage>
</organism>
<dbReference type="RefSeq" id="WP_086031049.1">
    <property type="nucleotide sequence ID" value="NZ_LAPZ01000011.1"/>
</dbReference>
<keyword evidence="3" id="KW-1185">Reference proteome</keyword>
<dbReference type="OrthoDB" id="1160623at2"/>
<comment type="caution">
    <text evidence="2">The sequence shown here is derived from an EMBL/GenBank/DDBJ whole genome shotgun (WGS) entry which is preliminary data.</text>
</comment>
<dbReference type="InParanoid" id="A0A1Y2PAF6"/>
<accession>A0A1Y2PAF6</accession>
<feature type="transmembrane region" description="Helical" evidence="1">
    <location>
        <begin position="6"/>
        <end position="29"/>
    </location>
</feature>
<dbReference type="EMBL" id="LAPZ01000011">
    <property type="protein sequence ID" value="OSY87436.1"/>
    <property type="molecule type" value="Genomic_DNA"/>
</dbReference>
<gene>
    <name evidence="2" type="ORF">WH52_11200</name>
</gene>
<evidence type="ECO:0000313" key="2">
    <source>
        <dbReference type="EMBL" id="OSY87436.1"/>
    </source>
</evidence>
<protein>
    <submittedName>
        <fullName evidence="2">Uncharacterized protein</fullName>
    </submittedName>
</protein>
<sequence length="175" mass="20189">MKTSNVIFKILGYFIILGGLALLIFYALYPSEIDWEINSEKNDYPTEIYEYKEPQSKSNKPTTSNSKVMLSGKWKVAYKDLGGAMVYNIKKEGTIFNAYTYEVQDENGYGEKVSPLKTLIIKSFNKKNGKGIYKISYEGKKYDVPCKIKFLNKSTFELSYDYYGQSGVETWKKQK</sequence>
<keyword evidence="1" id="KW-1133">Transmembrane helix</keyword>
<evidence type="ECO:0000313" key="3">
    <source>
        <dbReference type="Proteomes" id="UP000194221"/>
    </source>
</evidence>
<name>A0A1Y2PAF6_9FLAO</name>
<keyword evidence="1" id="KW-0472">Membrane</keyword>
<dbReference type="AlphaFoldDB" id="A0A1Y2PAF6"/>
<reference evidence="2 3" key="1">
    <citation type="submission" date="2015-03" db="EMBL/GenBank/DDBJ databases">
        <title>Genome sequence of Tenacibaculum sp. S2-2, isolated from intestinal microbiota of sea cucumber, Apostichopus japonicas.</title>
        <authorList>
            <person name="Shao Z."/>
            <person name="Wang L."/>
            <person name="Li X."/>
        </authorList>
    </citation>
    <scope>NUCLEOTIDE SEQUENCE [LARGE SCALE GENOMIC DNA]</scope>
    <source>
        <strain evidence="2 3">S2-2</strain>
    </source>
</reference>
<keyword evidence="1" id="KW-0812">Transmembrane</keyword>